<evidence type="ECO:0000259" key="3">
    <source>
        <dbReference type="Pfam" id="PF00188"/>
    </source>
</evidence>
<feature type="signal peptide" evidence="2">
    <location>
        <begin position="1"/>
        <end position="24"/>
    </location>
</feature>
<organism evidence="4 5">
    <name type="scientific">Mesobacillus selenatarsenatis (strain DSM 18680 / JCM 14380 / FERM P-15431 / SF-1)</name>
    <dbReference type="NCBI Taxonomy" id="1321606"/>
    <lineage>
        <taxon>Bacteria</taxon>
        <taxon>Bacillati</taxon>
        <taxon>Bacillota</taxon>
        <taxon>Bacilli</taxon>
        <taxon>Bacillales</taxon>
        <taxon>Bacillaceae</taxon>
        <taxon>Mesobacillus</taxon>
    </lineage>
</organism>
<dbReference type="STRING" id="1321606.SAMD00020551_4824"/>
<reference evidence="4 5" key="1">
    <citation type="submission" date="2013-06" db="EMBL/GenBank/DDBJ databases">
        <title>Whole genome shotgun sequence of Bacillus selenatarsenatis SF-1.</title>
        <authorList>
            <person name="Kuroda M."/>
            <person name="Sei K."/>
            <person name="Yamashita M."/>
            <person name="Ike M."/>
        </authorList>
    </citation>
    <scope>NUCLEOTIDE SEQUENCE [LARGE SCALE GENOMIC DNA]</scope>
    <source>
        <strain evidence="4 5">SF-1</strain>
    </source>
</reference>
<accession>A0A0A8X9F7</accession>
<dbReference type="AlphaFoldDB" id="A0A0A8X9F7"/>
<feature type="region of interest" description="Disordered" evidence="1">
    <location>
        <begin position="148"/>
        <end position="257"/>
    </location>
</feature>
<evidence type="ECO:0000313" key="5">
    <source>
        <dbReference type="Proteomes" id="UP000031014"/>
    </source>
</evidence>
<dbReference type="InterPro" id="IPR014258">
    <property type="entry name" value="CAP_domain_YkwD-like"/>
</dbReference>
<evidence type="ECO:0000256" key="1">
    <source>
        <dbReference type="SAM" id="MobiDB-lite"/>
    </source>
</evidence>
<dbReference type="Gene3D" id="3.40.33.10">
    <property type="entry name" value="CAP"/>
    <property type="match status" value="1"/>
</dbReference>
<dbReference type="PROSITE" id="PS51257">
    <property type="entry name" value="PROKAR_LIPOPROTEIN"/>
    <property type="match status" value="1"/>
</dbReference>
<dbReference type="EMBL" id="BASE01000134">
    <property type="protein sequence ID" value="GAM16595.1"/>
    <property type="molecule type" value="Genomic_DNA"/>
</dbReference>
<feature type="chain" id="PRO_5038597304" evidence="2">
    <location>
        <begin position="25"/>
        <end position="382"/>
    </location>
</feature>
<sequence>MNINKHGKLIAVSAVMLLGLAACNNNNEEALDLRDNRMTTLGNGQEGYWDNDANRIKQQRRRAEINSAKRNTNEAGFNQKGGDATSEIMQTPDGYITIDPNSYSTGIPSSKFPHTQMNKQGRLTLTEGQQADLNKMLAELQRRTGVELPELNRGGMPSPEQGAAPVPQERANPVPEQGAAPAPQERATPAPEQGAAPAPQERATPAPEQEAAPAPQERATPAPEQEAAPAPQERTTPAPQEEAAPAPEQKATPSGTEISAFESKVIDLTNEQRRKNGLPNLQPDTALSNVAQEKSNDMQAKNYFSHTSPTYGSPFDMMRDFGVSYNTAGENIAMGQRSAEEVVNAWMNSEGHRKNILSPNYTHIGVGHTTQGNYWTQMFIGK</sequence>
<proteinExistence type="predicted"/>
<keyword evidence="5" id="KW-1185">Reference proteome</keyword>
<protein>
    <submittedName>
        <fullName evidence="4">Transporter</fullName>
    </submittedName>
</protein>
<dbReference type="NCBIfam" id="TIGR02909">
    <property type="entry name" value="spore_YkwD"/>
    <property type="match status" value="1"/>
</dbReference>
<evidence type="ECO:0000313" key="4">
    <source>
        <dbReference type="EMBL" id="GAM16595.1"/>
    </source>
</evidence>
<evidence type="ECO:0000256" key="2">
    <source>
        <dbReference type="SAM" id="SignalP"/>
    </source>
</evidence>
<name>A0A0A8X9F7_MESS1</name>
<feature type="domain" description="SCP" evidence="3">
    <location>
        <begin position="267"/>
        <end position="379"/>
    </location>
</feature>
<dbReference type="Pfam" id="PF00188">
    <property type="entry name" value="CAP"/>
    <property type="match status" value="1"/>
</dbReference>
<dbReference type="CDD" id="cd05379">
    <property type="entry name" value="CAP_bacterial"/>
    <property type="match status" value="1"/>
</dbReference>
<dbReference type="InterPro" id="IPR035940">
    <property type="entry name" value="CAP_sf"/>
</dbReference>
<dbReference type="Proteomes" id="UP000031014">
    <property type="component" value="Unassembled WGS sequence"/>
</dbReference>
<dbReference type="PANTHER" id="PTHR31157:SF1">
    <property type="entry name" value="SCP DOMAIN-CONTAINING PROTEIN"/>
    <property type="match status" value="1"/>
</dbReference>
<comment type="caution">
    <text evidence="4">The sequence shown here is derived from an EMBL/GenBank/DDBJ whole genome shotgun (WGS) entry which is preliminary data.</text>
</comment>
<gene>
    <name evidence="4" type="ORF">SAMD00020551_4824</name>
</gene>
<dbReference type="InterPro" id="IPR014044">
    <property type="entry name" value="CAP_dom"/>
</dbReference>
<keyword evidence="2" id="KW-0732">Signal</keyword>
<feature type="compositionally biased region" description="Low complexity" evidence="1">
    <location>
        <begin position="187"/>
        <end position="253"/>
    </location>
</feature>
<dbReference type="PANTHER" id="PTHR31157">
    <property type="entry name" value="SCP DOMAIN-CONTAINING PROTEIN"/>
    <property type="match status" value="1"/>
</dbReference>
<dbReference type="SUPFAM" id="SSF55797">
    <property type="entry name" value="PR-1-like"/>
    <property type="match status" value="1"/>
</dbReference>